<evidence type="ECO:0000256" key="2">
    <source>
        <dbReference type="SAM" id="SignalP"/>
    </source>
</evidence>
<comment type="caution">
    <text evidence="3">The sequence shown here is derived from an EMBL/GenBank/DDBJ whole genome shotgun (WGS) entry which is preliminary data.</text>
</comment>
<dbReference type="Proteomes" id="UP000578091">
    <property type="component" value="Unassembled WGS sequence"/>
</dbReference>
<dbReference type="GO" id="GO:0006878">
    <property type="term" value="P:intracellular copper ion homeostasis"/>
    <property type="evidence" value="ECO:0007669"/>
    <property type="project" value="InterPro"/>
</dbReference>
<evidence type="ECO:0000313" key="3">
    <source>
        <dbReference type="EMBL" id="NZA27982.1"/>
    </source>
</evidence>
<feature type="compositionally biased region" description="Basic and acidic residues" evidence="1">
    <location>
        <begin position="22"/>
        <end position="111"/>
    </location>
</feature>
<sequence length="386" mass="42314">MNALPLPFALALALAAAPGAHAQEHAARQAHDHAAGQRDDDNQRRPAPDTETDPHAGHERSQPDPHAGHGRSRPDSHADHGRPQPDPHAGHRQPHGDPHAGHDEPQTDPHAGHGQPQADPHAGHDQPQADPHAGHRQPRTDPQPDDSQPRSVTPVPPLTDADRAAAFPELHMHMEHPDGPFSRVLFNRFEWQDADEGSAQAWEMSAWLGGDLNRVWLRSEGEREGGSTHSADIELLYGRSIGPWWDVVAGVRQEFQPGPARTWAAVGVQGLAPYRFEVQATALFGAAGRTAAAVEVEYEMLLTNRLILQPLLEIEFHGRDDRARGIGSGLSSIEGGLRLRYEISRRFAPYLGVTRERAIGRTADLRRGAGADIDETRLVAGVRWWF</sequence>
<reference evidence="3 4" key="1">
    <citation type="submission" date="2020-07" db="EMBL/GenBank/DDBJ databases">
        <title>Luteimonas sp. SJ-92.</title>
        <authorList>
            <person name="Huang X.-X."/>
            <person name="Xu L."/>
            <person name="Sun J.-Q."/>
        </authorList>
    </citation>
    <scope>NUCLEOTIDE SEQUENCE [LARGE SCALE GENOMIC DNA]</scope>
    <source>
        <strain evidence="3 4">SJ-92</strain>
    </source>
</reference>
<keyword evidence="2" id="KW-0732">Signal</keyword>
<dbReference type="EMBL" id="JACCKA010000087">
    <property type="protein sequence ID" value="NZA27982.1"/>
    <property type="molecule type" value="Genomic_DNA"/>
</dbReference>
<evidence type="ECO:0000256" key="1">
    <source>
        <dbReference type="SAM" id="MobiDB-lite"/>
    </source>
</evidence>
<feature type="signal peptide" evidence="2">
    <location>
        <begin position="1"/>
        <end position="22"/>
    </location>
</feature>
<dbReference type="GO" id="GO:0009279">
    <property type="term" value="C:cell outer membrane"/>
    <property type="evidence" value="ECO:0007669"/>
    <property type="project" value="InterPro"/>
</dbReference>
<dbReference type="InterPro" id="IPR007939">
    <property type="entry name" value="Cu-R_B_prcur"/>
</dbReference>
<feature type="region of interest" description="Disordered" evidence="1">
    <location>
        <begin position="18"/>
        <end position="159"/>
    </location>
</feature>
<name>A0A853JGY9_9GAMM</name>
<proteinExistence type="predicted"/>
<dbReference type="GO" id="GO:0005507">
    <property type="term" value="F:copper ion binding"/>
    <property type="evidence" value="ECO:0007669"/>
    <property type="project" value="InterPro"/>
</dbReference>
<protein>
    <submittedName>
        <fullName evidence="3">Copper resistance protein B</fullName>
    </submittedName>
</protein>
<accession>A0A853JGY9</accession>
<dbReference type="Pfam" id="PF05275">
    <property type="entry name" value="CopB"/>
    <property type="match status" value="1"/>
</dbReference>
<keyword evidence="4" id="KW-1185">Reference proteome</keyword>
<organism evidence="3 4">
    <name type="scientific">Luteimonas salinisoli</name>
    <dbReference type="NCBI Taxonomy" id="2752307"/>
    <lineage>
        <taxon>Bacteria</taxon>
        <taxon>Pseudomonadati</taxon>
        <taxon>Pseudomonadota</taxon>
        <taxon>Gammaproteobacteria</taxon>
        <taxon>Lysobacterales</taxon>
        <taxon>Lysobacteraceae</taxon>
        <taxon>Luteimonas</taxon>
    </lineage>
</organism>
<gene>
    <name evidence="3" type="ORF">H0E84_16505</name>
</gene>
<dbReference type="AlphaFoldDB" id="A0A853JGY9"/>
<evidence type="ECO:0000313" key="4">
    <source>
        <dbReference type="Proteomes" id="UP000578091"/>
    </source>
</evidence>
<feature type="chain" id="PRO_5032399193" evidence="2">
    <location>
        <begin position="23"/>
        <end position="386"/>
    </location>
</feature>